<dbReference type="Pfam" id="PF07992">
    <property type="entry name" value="Pyr_redox_2"/>
    <property type="match status" value="1"/>
</dbReference>
<comment type="similarity">
    <text evidence="1">Belongs to the FAD-dependent oxidoreductase family.</text>
</comment>
<accession>A0A2V3ILU5</accession>
<dbReference type="OrthoDB" id="4865at2759"/>
<dbReference type="EMBL" id="NBIV01000140">
    <property type="protein sequence ID" value="PXF43028.1"/>
    <property type="molecule type" value="Genomic_DNA"/>
</dbReference>
<dbReference type="Gene3D" id="3.50.50.100">
    <property type="match status" value="1"/>
</dbReference>
<keyword evidence="2" id="KW-0285">Flavoprotein</keyword>
<dbReference type="Proteomes" id="UP000247409">
    <property type="component" value="Unassembled WGS sequence"/>
</dbReference>
<sequence>MPTRMKPTVLVVGGGFAGRATVRALDDYGEKVRVVYVDEKPFFEFTPSILRCIVQPQRLDSITFDHDETENRRFALGRVTLITPSEATVERREGNRVTFISVPYDYCVWATGVSFSEPIRSSQAYNEPCTIHKRSSELERYRTKCMVANEILIVGGGPIGVELCAELVALTKSQENARITLGCSPRGLLPRLPDKASKFAEDWLSRKAVRIVRSRLFPCGVDDEGKFKYTSESDPSFVVIADVVFDCTGAKSNGASDALIVGGVVDEKYLRRDGSIDIRDTLQTWDMPHFFVAGDAAHVDGELDLDRFACEKTAYAAEEAGKLAALNVVRLMQGERLVSAQSTAMKCYPVNAFPFGQFPRLFVISLYKYDGILCLGPLVICGKLPALTKFLIEFLGVESAKWNGFWAFIFRSLEYITYLLAYLFQILLTSPRRPAMH</sequence>
<evidence type="ECO:0000313" key="6">
    <source>
        <dbReference type="EMBL" id="PXF43028.1"/>
    </source>
</evidence>
<evidence type="ECO:0000256" key="3">
    <source>
        <dbReference type="ARBA" id="ARBA00022827"/>
    </source>
</evidence>
<gene>
    <name evidence="6" type="ORF">BWQ96_07225</name>
</gene>
<dbReference type="GO" id="GO:0005737">
    <property type="term" value="C:cytoplasm"/>
    <property type="evidence" value="ECO:0007669"/>
    <property type="project" value="TreeGrafter"/>
</dbReference>
<proteinExistence type="inferred from homology"/>
<dbReference type="GO" id="GO:0004174">
    <property type="term" value="F:electron-transferring-flavoprotein dehydrogenase activity"/>
    <property type="evidence" value="ECO:0007669"/>
    <property type="project" value="TreeGrafter"/>
</dbReference>
<dbReference type="PRINTS" id="PR00368">
    <property type="entry name" value="FADPNR"/>
</dbReference>
<dbReference type="AlphaFoldDB" id="A0A2V3ILU5"/>
<name>A0A2V3ILU5_9FLOR</name>
<evidence type="ECO:0000259" key="5">
    <source>
        <dbReference type="Pfam" id="PF07992"/>
    </source>
</evidence>
<comment type="caution">
    <text evidence="6">The sequence shown here is derived from an EMBL/GenBank/DDBJ whole genome shotgun (WGS) entry which is preliminary data.</text>
</comment>
<dbReference type="PANTHER" id="PTHR43735">
    <property type="entry name" value="APOPTOSIS-INDUCING FACTOR 1"/>
    <property type="match status" value="1"/>
</dbReference>
<evidence type="ECO:0000256" key="2">
    <source>
        <dbReference type="ARBA" id="ARBA00022630"/>
    </source>
</evidence>
<keyword evidence="4" id="KW-0560">Oxidoreductase</keyword>
<keyword evidence="7" id="KW-1185">Reference proteome</keyword>
<evidence type="ECO:0000256" key="4">
    <source>
        <dbReference type="ARBA" id="ARBA00023002"/>
    </source>
</evidence>
<dbReference type="STRING" id="448386.A0A2V3ILU5"/>
<evidence type="ECO:0000313" key="7">
    <source>
        <dbReference type="Proteomes" id="UP000247409"/>
    </source>
</evidence>
<dbReference type="GO" id="GO:0050660">
    <property type="term" value="F:flavin adenine dinucleotide binding"/>
    <property type="evidence" value="ECO:0007669"/>
    <property type="project" value="TreeGrafter"/>
</dbReference>
<dbReference type="SUPFAM" id="SSF51905">
    <property type="entry name" value="FAD/NAD(P)-binding domain"/>
    <property type="match status" value="2"/>
</dbReference>
<keyword evidence="3" id="KW-0274">FAD</keyword>
<organism evidence="6 7">
    <name type="scientific">Gracilariopsis chorda</name>
    <dbReference type="NCBI Taxonomy" id="448386"/>
    <lineage>
        <taxon>Eukaryota</taxon>
        <taxon>Rhodophyta</taxon>
        <taxon>Florideophyceae</taxon>
        <taxon>Rhodymeniophycidae</taxon>
        <taxon>Gracilariales</taxon>
        <taxon>Gracilariaceae</taxon>
        <taxon>Gracilariopsis</taxon>
    </lineage>
</organism>
<evidence type="ECO:0000256" key="1">
    <source>
        <dbReference type="ARBA" id="ARBA00006442"/>
    </source>
</evidence>
<dbReference type="PANTHER" id="PTHR43735:SF3">
    <property type="entry name" value="FERROPTOSIS SUPPRESSOR PROTEIN 1"/>
    <property type="match status" value="1"/>
</dbReference>
<feature type="domain" description="FAD/NAD(P)-binding" evidence="5">
    <location>
        <begin position="8"/>
        <end position="303"/>
    </location>
</feature>
<reference evidence="6 7" key="1">
    <citation type="journal article" date="2018" name="Mol. Biol. Evol.">
        <title>Analysis of the draft genome of the red seaweed Gracilariopsis chorda provides insights into genome size evolution in Rhodophyta.</title>
        <authorList>
            <person name="Lee J."/>
            <person name="Yang E.C."/>
            <person name="Graf L."/>
            <person name="Yang J.H."/>
            <person name="Qiu H."/>
            <person name="Zel Zion U."/>
            <person name="Chan C.X."/>
            <person name="Stephens T.G."/>
            <person name="Weber A.P.M."/>
            <person name="Boo G.H."/>
            <person name="Boo S.M."/>
            <person name="Kim K.M."/>
            <person name="Shin Y."/>
            <person name="Jung M."/>
            <person name="Lee S.J."/>
            <person name="Yim H.S."/>
            <person name="Lee J.H."/>
            <person name="Bhattacharya D."/>
            <person name="Yoon H.S."/>
        </authorList>
    </citation>
    <scope>NUCLEOTIDE SEQUENCE [LARGE SCALE GENOMIC DNA]</scope>
    <source>
        <strain evidence="6 7">SKKU-2015</strain>
        <tissue evidence="6">Whole body</tissue>
    </source>
</reference>
<dbReference type="PRINTS" id="PR00411">
    <property type="entry name" value="PNDRDTASEI"/>
</dbReference>
<protein>
    <submittedName>
        <fullName evidence="6">Apoptosis-inducing factor-like</fullName>
    </submittedName>
</protein>
<dbReference type="InterPro" id="IPR023753">
    <property type="entry name" value="FAD/NAD-binding_dom"/>
</dbReference>
<dbReference type="InterPro" id="IPR036188">
    <property type="entry name" value="FAD/NAD-bd_sf"/>
</dbReference>